<dbReference type="Gene3D" id="2.130.10.10">
    <property type="entry name" value="YVTN repeat-like/Quinoprotein amine dehydrogenase"/>
    <property type="match status" value="1"/>
</dbReference>
<dbReference type="GO" id="GO:0071526">
    <property type="term" value="P:semaphorin-plexin signaling pathway"/>
    <property type="evidence" value="ECO:0007669"/>
    <property type="project" value="TreeGrafter"/>
</dbReference>
<dbReference type="SMART" id="SM00209">
    <property type="entry name" value="TSP1"/>
    <property type="match status" value="5"/>
</dbReference>
<dbReference type="Pfam" id="PF01403">
    <property type="entry name" value="Sema"/>
    <property type="match status" value="1"/>
</dbReference>
<organism evidence="8 9">
    <name type="scientific">Amphibalanus amphitrite</name>
    <name type="common">Striped barnacle</name>
    <name type="synonym">Balanus amphitrite</name>
    <dbReference type="NCBI Taxonomy" id="1232801"/>
    <lineage>
        <taxon>Eukaryota</taxon>
        <taxon>Metazoa</taxon>
        <taxon>Ecdysozoa</taxon>
        <taxon>Arthropoda</taxon>
        <taxon>Crustacea</taxon>
        <taxon>Multicrustacea</taxon>
        <taxon>Cirripedia</taxon>
        <taxon>Thoracica</taxon>
        <taxon>Thoracicalcarea</taxon>
        <taxon>Balanomorpha</taxon>
        <taxon>Balanoidea</taxon>
        <taxon>Balanidae</taxon>
        <taxon>Amphibalaninae</taxon>
        <taxon>Amphibalanus</taxon>
    </lineage>
</organism>
<dbReference type="SUPFAM" id="SSF82895">
    <property type="entry name" value="TSP-1 type 1 repeat"/>
    <property type="match status" value="4"/>
</dbReference>
<dbReference type="GO" id="GO:0030335">
    <property type="term" value="P:positive regulation of cell migration"/>
    <property type="evidence" value="ECO:0007669"/>
    <property type="project" value="TreeGrafter"/>
</dbReference>
<dbReference type="GO" id="GO:0007411">
    <property type="term" value="P:axon guidance"/>
    <property type="evidence" value="ECO:0007669"/>
    <property type="project" value="TreeGrafter"/>
</dbReference>
<comment type="caution">
    <text evidence="4">Lacks conserved residue(s) required for the propagation of feature annotation.</text>
</comment>
<evidence type="ECO:0000256" key="4">
    <source>
        <dbReference type="PROSITE-ProRule" id="PRU00352"/>
    </source>
</evidence>
<comment type="caution">
    <text evidence="8">The sequence shown here is derived from an EMBL/GenBank/DDBJ whole genome shotgun (WGS) entry which is preliminary data.</text>
</comment>
<feature type="signal peptide" evidence="6">
    <location>
        <begin position="1"/>
        <end position="23"/>
    </location>
</feature>
<keyword evidence="6" id="KW-0732">Signal</keyword>
<accession>A0A6A4WI91</accession>
<evidence type="ECO:0000256" key="6">
    <source>
        <dbReference type="SAM" id="SignalP"/>
    </source>
</evidence>
<dbReference type="InterPro" id="IPR036352">
    <property type="entry name" value="Semap_dom_sf"/>
</dbReference>
<name>A0A6A4WI91_AMPAM</name>
<dbReference type="InterPro" id="IPR015943">
    <property type="entry name" value="WD40/YVTN_repeat-like_dom_sf"/>
</dbReference>
<feature type="region of interest" description="Disordered" evidence="5">
    <location>
        <begin position="376"/>
        <end position="402"/>
    </location>
</feature>
<evidence type="ECO:0000259" key="7">
    <source>
        <dbReference type="PROSITE" id="PS51004"/>
    </source>
</evidence>
<evidence type="ECO:0000256" key="5">
    <source>
        <dbReference type="SAM" id="MobiDB-lite"/>
    </source>
</evidence>
<dbReference type="GO" id="GO:0045499">
    <property type="term" value="F:chemorepellent activity"/>
    <property type="evidence" value="ECO:0007669"/>
    <property type="project" value="TreeGrafter"/>
</dbReference>
<dbReference type="InterPro" id="IPR027231">
    <property type="entry name" value="Semaphorin"/>
</dbReference>
<dbReference type="FunFam" id="2.20.100.10:FF:000001">
    <property type="entry name" value="semaphorin-5A isoform X1"/>
    <property type="match status" value="2"/>
</dbReference>
<evidence type="ECO:0000256" key="3">
    <source>
        <dbReference type="ARBA" id="ARBA00023157"/>
    </source>
</evidence>
<dbReference type="GO" id="GO:0030215">
    <property type="term" value="F:semaphorin receptor binding"/>
    <property type="evidence" value="ECO:0007669"/>
    <property type="project" value="InterPro"/>
</dbReference>
<dbReference type="PRINTS" id="PR01705">
    <property type="entry name" value="TSP1REPEAT"/>
</dbReference>
<proteinExistence type="predicted"/>
<feature type="compositionally biased region" description="Polar residues" evidence="5">
    <location>
        <begin position="45"/>
        <end position="58"/>
    </location>
</feature>
<dbReference type="Gene3D" id="2.20.100.10">
    <property type="entry name" value="Thrombospondin type-1 (TSP1) repeat"/>
    <property type="match status" value="4"/>
</dbReference>
<sequence>MERFWRLPAAALLLAGLLGCTVTGQVTLPADSYSSAAWSGSSSGQLTNQTQRAPQHQTSAALDRFTRLQNSSSAGTLHHGGRVFRLPGGGNWSSLLLDPAHSQLLAGGRDALVRLSAAELAPLELTRWPADPLDRRHCRLKGQSESLCANFITALHVNGQRVLACATNAFAPVCAWRRVGALSRTQRPFSGLGAVPYSPLHPSASLLTAAGDLIAATPADFGGADVAVWGTLTGAGTATVRSAPHDAEWMAAPRPVAVLANGEEVYVVMNEAGRGCNEGRSVVSVVRVCAADVHQPARGRLWRAFRSVTLECRLEGETGSPALRTATAAELRDGALYVAMSAAQLAGSAVCWYNLTDVDAALDGRFLTPAGLDEQEAAGSQCSNPTSPVEPLHRMTGSVRPSRPPLALTTKYRWKLAAVRTVRVGTETATLLFTVSEEGHLRKTRLVADGGCTLDEYDIFEVLEINRSTVRSLAVDDAARAVFIGTDSEVVRLPAARCHRWLSEEACLAGGDPHCGWDGRLCVPPPAGDGGGRGDTGVWGQSVSSGCGRAAPPLSGWSSWSPWEVCGRHDAVPLACRCRRRVCRGGSCPGDAAQVAGCAVAGGWSQWTPWSACSSSCGLAVRSRRRVCADPAPSGGGPDCRGPATQQQLCSLQECVPRPAGPVDGGWSAWSEWSECSASCGVPSLRSRQRRCDSPLPARGGAPCPGCDREVEPCPDAPCPELQLDSTWTEWVSLPVSEAVSEPAVRVLSGRGVEMVLRRFRYSCWAAVARRGLMTHEVNTRGRVCASNGTCRLLDGRPGAGWDVWGPWSPCSLPCSGGVTHRSRGCFGSGRDCAGASREEKECNVHRCSAGWSCWTDWGDCSLRCGRGERRRRRRCADSLGRPAVDCGDGAEVQVGSCGDASCAGWQQWSSWTPCEDGLQWRRRECPASNCTGPAAQRRLCWPPPPPPPPASWASAGLPFVAAAVGSFCAGAVMAIVLTCRLVGRSGSGLSSGRSSGTGSVPSSPHYISGTAPEFFPSVPGPAPVPAPAACPVLSSVEQADRLSGAWSLAIAIGRRPRRARAARARARKVAREARGVATLAKGLSTITEERPELVVE</sequence>
<dbReference type="PANTHER" id="PTHR11036:SF79">
    <property type="entry name" value="SEMAPHORIN 5C, ISOFORM A"/>
    <property type="match status" value="1"/>
</dbReference>
<feature type="compositionally biased region" description="Polar residues" evidence="5">
    <location>
        <begin position="378"/>
        <end position="387"/>
    </location>
</feature>
<dbReference type="AlphaFoldDB" id="A0A6A4WI91"/>
<dbReference type="Pfam" id="PF00090">
    <property type="entry name" value="TSP_1"/>
    <property type="match status" value="4"/>
</dbReference>
<protein>
    <submittedName>
        <fullName evidence="8">Semaphorin-5B</fullName>
    </submittedName>
</protein>
<keyword evidence="2" id="KW-0524">Neurogenesis</keyword>
<evidence type="ECO:0000256" key="2">
    <source>
        <dbReference type="ARBA" id="ARBA00022902"/>
    </source>
</evidence>
<reference evidence="8 9" key="1">
    <citation type="submission" date="2019-07" db="EMBL/GenBank/DDBJ databases">
        <title>Draft genome assembly of a fouling barnacle, Amphibalanus amphitrite (Darwin, 1854): The first reference genome for Thecostraca.</title>
        <authorList>
            <person name="Kim W."/>
        </authorList>
    </citation>
    <scope>NUCLEOTIDE SEQUENCE [LARGE SCALE GENOMIC DNA]</scope>
    <source>
        <strain evidence="8">SNU_AA5</strain>
        <tissue evidence="8">Soma without cirri and trophi</tissue>
    </source>
</reference>
<dbReference type="SUPFAM" id="SSF101912">
    <property type="entry name" value="Sema domain"/>
    <property type="match status" value="1"/>
</dbReference>
<dbReference type="PROSITE" id="PS50092">
    <property type="entry name" value="TSP1"/>
    <property type="match status" value="5"/>
</dbReference>
<evidence type="ECO:0000313" key="9">
    <source>
        <dbReference type="Proteomes" id="UP000440578"/>
    </source>
</evidence>
<dbReference type="InterPro" id="IPR001627">
    <property type="entry name" value="Semap_dom"/>
</dbReference>
<dbReference type="InterPro" id="IPR036383">
    <property type="entry name" value="TSP1_rpt_sf"/>
</dbReference>
<dbReference type="GO" id="GO:0005886">
    <property type="term" value="C:plasma membrane"/>
    <property type="evidence" value="ECO:0007669"/>
    <property type="project" value="TreeGrafter"/>
</dbReference>
<dbReference type="PROSITE" id="PS51257">
    <property type="entry name" value="PROKAR_LIPOPROTEIN"/>
    <property type="match status" value="1"/>
</dbReference>
<feature type="domain" description="Sema" evidence="7">
    <location>
        <begin position="67"/>
        <end position="495"/>
    </location>
</feature>
<evidence type="ECO:0000313" key="8">
    <source>
        <dbReference type="EMBL" id="KAF0304979.1"/>
    </source>
</evidence>
<gene>
    <name evidence="8" type="primary">Sema5b_1</name>
    <name evidence="8" type="ORF">FJT64_002638</name>
</gene>
<dbReference type="PANTHER" id="PTHR11036">
    <property type="entry name" value="SEMAPHORIN"/>
    <property type="match status" value="1"/>
</dbReference>
<keyword evidence="9" id="KW-1185">Reference proteome</keyword>
<dbReference type="SUPFAM" id="SSF103575">
    <property type="entry name" value="Plexin repeat"/>
    <property type="match status" value="1"/>
</dbReference>
<dbReference type="Proteomes" id="UP000440578">
    <property type="component" value="Unassembled WGS sequence"/>
</dbReference>
<dbReference type="SMART" id="SM00630">
    <property type="entry name" value="Sema"/>
    <property type="match status" value="1"/>
</dbReference>
<keyword evidence="3" id="KW-1015">Disulfide bond</keyword>
<comment type="subcellular location">
    <subcellularLocation>
        <location evidence="1">Membrane</location>
        <topology evidence="1">Single-pass membrane protein</topology>
    </subcellularLocation>
</comment>
<evidence type="ECO:0000256" key="1">
    <source>
        <dbReference type="ARBA" id="ARBA00004167"/>
    </source>
</evidence>
<feature type="chain" id="PRO_5025648812" evidence="6">
    <location>
        <begin position="24"/>
        <end position="1097"/>
    </location>
</feature>
<dbReference type="InterPro" id="IPR000884">
    <property type="entry name" value="TSP1_rpt"/>
</dbReference>
<feature type="region of interest" description="Disordered" evidence="5">
    <location>
        <begin position="39"/>
        <end position="58"/>
    </location>
</feature>
<dbReference type="OrthoDB" id="9988752at2759"/>
<dbReference type="PROSITE" id="PS51004">
    <property type="entry name" value="SEMA"/>
    <property type="match status" value="1"/>
</dbReference>
<dbReference type="EMBL" id="VIIS01000792">
    <property type="protein sequence ID" value="KAF0304979.1"/>
    <property type="molecule type" value="Genomic_DNA"/>
</dbReference>